<dbReference type="EMBL" id="CAJOBI010130501">
    <property type="protein sequence ID" value="CAF4722141.1"/>
    <property type="molecule type" value="Genomic_DNA"/>
</dbReference>
<proteinExistence type="predicted"/>
<gene>
    <name evidence="1" type="ORF">SMN809_LOCUS43902</name>
    <name evidence="2" type="ORF">SMN809_LOCUS48869</name>
</gene>
<name>A0A8S3C2H9_9BILA</name>
<sequence>QLPLKRKLDEVKKKLDVLYDKLRENRVPLSALQGIHVIIGHIRQYDYQTSLLIYNQIVA</sequence>
<dbReference type="AlphaFoldDB" id="A0A8S3C2H9"/>
<accession>A0A8S3C2H9</accession>
<evidence type="ECO:0000313" key="3">
    <source>
        <dbReference type="Proteomes" id="UP000676336"/>
    </source>
</evidence>
<dbReference type="Proteomes" id="UP000676336">
    <property type="component" value="Unassembled WGS sequence"/>
</dbReference>
<evidence type="ECO:0000313" key="2">
    <source>
        <dbReference type="EMBL" id="CAF4839531.1"/>
    </source>
</evidence>
<organism evidence="2 3">
    <name type="scientific">Rotaria magnacalcarata</name>
    <dbReference type="NCBI Taxonomy" id="392030"/>
    <lineage>
        <taxon>Eukaryota</taxon>
        <taxon>Metazoa</taxon>
        <taxon>Spiralia</taxon>
        <taxon>Gnathifera</taxon>
        <taxon>Rotifera</taxon>
        <taxon>Eurotatoria</taxon>
        <taxon>Bdelloidea</taxon>
        <taxon>Philodinida</taxon>
        <taxon>Philodinidae</taxon>
        <taxon>Rotaria</taxon>
    </lineage>
</organism>
<dbReference type="Gene3D" id="1.20.940.10">
    <property type="entry name" value="Functional domain of the splicing factor Prp18"/>
    <property type="match status" value="1"/>
</dbReference>
<feature type="non-terminal residue" evidence="2">
    <location>
        <position position="1"/>
    </location>
</feature>
<reference evidence="2" key="1">
    <citation type="submission" date="2021-02" db="EMBL/GenBank/DDBJ databases">
        <authorList>
            <person name="Nowell W R."/>
        </authorList>
    </citation>
    <scope>NUCLEOTIDE SEQUENCE</scope>
</reference>
<feature type="non-terminal residue" evidence="2">
    <location>
        <position position="59"/>
    </location>
</feature>
<protein>
    <submittedName>
        <fullName evidence="2">Uncharacterized protein</fullName>
    </submittedName>
</protein>
<dbReference type="EMBL" id="CAJOBI010157970">
    <property type="protein sequence ID" value="CAF4839531.1"/>
    <property type="molecule type" value="Genomic_DNA"/>
</dbReference>
<comment type="caution">
    <text evidence="2">The sequence shown here is derived from an EMBL/GenBank/DDBJ whole genome shotgun (WGS) entry which is preliminary data.</text>
</comment>
<evidence type="ECO:0000313" key="1">
    <source>
        <dbReference type="EMBL" id="CAF4722141.1"/>
    </source>
</evidence>